<gene>
    <name evidence="1" type="ORF">TOPH_04895</name>
</gene>
<comment type="caution">
    <text evidence="1">The sequence shown here is derived from an EMBL/GenBank/DDBJ whole genome shotgun (WGS) entry which is preliminary data.</text>
</comment>
<accession>A0A0L0N8Q5</accession>
<reference evidence="1 2" key="1">
    <citation type="journal article" date="2015" name="BMC Genomics">
        <title>The genome of the truffle-parasite Tolypocladium ophioglossoides and the evolution of antifungal peptaibiotics.</title>
        <authorList>
            <person name="Quandt C.A."/>
            <person name="Bushley K.E."/>
            <person name="Spatafora J.W."/>
        </authorList>
    </citation>
    <scope>NUCLEOTIDE SEQUENCE [LARGE SCALE GENOMIC DNA]</scope>
    <source>
        <strain evidence="1 2">CBS 100239</strain>
    </source>
</reference>
<sequence>MSAPDSRGDIDGTIRRLLDQQADIRARLAVLVAAQHGLDLPQELDMLRHKLRVLRALVDHHGMPLPREPELPREMVYLEISPVLC</sequence>
<evidence type="ECO:0000313" key="1">
    <source>
        <dbReference type="EMBL" id="KND90441.1"/>
    </source>
</evidence>
<name>A0A0L0N8Q5_TOLOC</name>
<dbReference type="EMBL" id="LFRF01000013">
    <property type="protein sequence ID" value="KND90441.1"/>
    <property type="molecule type" value="Genomic_DNA"/>
</dbReference>
<dbReference type="Proteomes" id="UP000036947">
    <property type="component" value="Unassembled WGS sequence"/>
</dbReference>
<dbReference type="AlphaFoldDB" id="A0A0L0N8Q5"/>
<protein>
    <submittedName>
        <fullName evidence="1">Uncharacterized protein</fullName>
    </submittedName>
</protein>
<evidence type="ECO:0000313" key="2">
    <source>
        <dbReference type="Proteomes" id="UP000036947"/>
    </source>
</evidence>
<keyword evidence="2" id="KW-1185">Reference proteome</keyword>
<organism evidence="1 2">
    <name type="scientific">Tolypocladium ophioglossoides (strain CBS 100239)</name>
    <name type="common">Snaketongue truffleclub</name>
    <name type="synonym">Elaphocordyceps ophioglossoides</name>
    <dbReference type="NCBI Taxonomy" id="1163406"/>
    <lineage>
        <taxon>Eukaryota</taxon>
        <taxon>Fungi</taxon>
        <taxon>Dikarya</taxon>
        <taxon>Ascomycota</taxon>
        <taxon>Pezizomycotina</taxon>
        <taxon>Sordariomycetes</taxon>
        <taxon>Hypocreomycetidae</taxon>
        <taxon>Hypocreales</taxon>
        <taxon>Ophiocordycipitaceae</taxon>
        <taxon>Tolypocladium</taxon>
    </lineage>
</organism>
<proteinExistence type="predicted"/>
<dbReference type="OrthoDB" id="4738706at2759"/>
<dbReference type="STRING" id="1163406.A0A0L0N8Q5"/>